<gene>
    <name evidence="2" type="ORF">DNG_04602</name>
</gene>
<organism evidence="2 3">
    <name type="scientific">Cephalotrichum gorgonifer</name>
    <dbReference type="NCBI Taxonomy" id="2041049"/>
    <lineage>
        <taxon>Eukaryota</taxon>
        <taxon>Fungi</taxon>
        <taxon>Dikarya</taxon>
        <taxon>Ascomycota</taxon>
        <taxon>Pezizomycotina</taxon>
        <taxon>Sordariomycetes</taxon>
        <taxon>Hypocreomycetidae</taxon>
        <taxon>Microascales</taxon>
        <taxon>Microascaceae</taxon>
        <taxon>Cephalotrichum</taxon>
    </lineage>
</organism>
<evidence type="ECO:0000313" key="3">
    <source>
        <dbReference type="Proteomes" id="UP001187682"/>
    </source>
</evidence>
<sequence>MEGLVALSLLCNVLQLVDYGCKLTYQLRRVRNNSDPFEGSAEARVRILAYSAILKEPESNRTRQASDNVDDGDGYLNVLCNRAQTKVSELVNMLDTMRVPSGSSTAQQDKIAVKSVSQQAKIKALSKDLEELYAEALRFYHLQIRNCSKVTYR</sequence>
<feature type="signal peptide" evidence="1">
    <location>
        <begin position="1"/>
        <end position="19"/>
    </location>
</feature>
<name>A0AAE8MYG0_9PEZI</name>
<keyword evidence="1" id="KW-0732">Signal</keyword>
<keyword evidence="3" id="KW-1185">Reference proteome</keyword>
<evidence type="ECO:0000313" key="2">
    <source>
        <dbReference type="EMBL" id="SPO01929.1"/>
    </source>
</evidence>
<reference evidence="2" key="1">
    <citation type="submission" date="2018-03" db="EMBL/GenBank/DDBJ databases">
        <authorList>
            <person name="Guldener U."/>
        </authorList>
    </citation>
    <scope>NUCLEOTIDE SEQUENCE</scope>
</reference>
<feature type="chain" id="PRO_5042246724" evidence="1">
    <location>
        <begin position="20"/>
        <end position="153"/>
    </location>
</feature>
<dbReference type="AlphaFoldDB" id="A0AAE8MYG0"/>
<comment type="caution">
    <text evidence="2">The sequence shown here is derived from an EMBL/GenBank/DDBJ whole genome shotgun (WGS) entry which is preliminary data.</text>
</comment>
<protein>
    <submittedName>
        <fullName evidence="2">Uncharacterized protein</fullName>
    </submittedName>
</protein>
<accession>A0AAE8MYG0</accession>
<dbReference type="EMBL" id="ONZQ02000005">
    <property type="protein sequence ID" value="SPO01929.1"/>
    <property type="molecule type" value="Genomic_DNA"/>
</dbReference>
<evidence type="ECO:0000256" key="1">
    <source>
        <dbReference type="SAM" id="SignalP"/>
    </source>
</evidence>
<proteinExistence type="predicted"/>
<dbReference type="Proteomes" id="UP001187682">
    <property type="component" value="Unassembled WGS sequence"/>
</dbReference>